<dbReference type="AlphaFoldDB" id="A0A8H7N839"/>
<dbReference type="InterPro" id="IPR020904">
    <property type="entry name" value="Sc_DH/Rdtase_CS"/>
</dbReference>
<reference evidence="5" key="1">
    <citation type="submission" date="2020-10" db="EMBL/GenBank/DDBJ databases">
        <title>High-Quality Genome Resource of Clonostachys rosea strain S41 by Oxford Nanopore Long-Read Sequencing.</title>
        <authorList>
            <person name="Wang H."/>
        </authorList>
    </citation>
    <scope>NUCLEOTIDE SEQUENCE</scope>
    <source>
        <strain evidence="5">S41</strain>
    </source>
</reference>
<gene>
    <name evidence="5" type="ORF">IM811_015096</name>
</gene>
<evidence type="ECO:0000256" key="3">
    <source>
        <dbReference type="ARBA" id="ARBA00023002"/>
    </source>
</evidence>
<evidence type="ECO:0000256" key="4">
    <source>
        <dbReference type="RuleBase" id="RU000363"/>
    </source>
</evidence>
<accession>A0A8H7N839</accession>
<dbReference type="Proteomes" id="UP000616885">
    <property type="component" value="Unassembled WGS sequence"/>
</dbReference>
<dbReference type="PRINTS" id="PR00081">
    <property type="entry name" value="GDHRDH"/>
</dbReference>
<name>A0A8H7N839_BIOOC</name>
<proteinExistence type="inferred from homology"/>
<dbReference type="GO" id="GO:0016616">
    <property type="term" value="F:oxidoreductase activity, acting on the CH-OH group of donors, NAD or NADP as acceptor"/>
    <property type="evidence" value="ECO:0007669"/>
    <property type="project" value="TreeGrafter"/>
</dbReference>
<evidence type="ECO:0000256" key="2">
    <source>
        <dbReference type="ARBA" id="ARBA00022857"/>
    </source>
</evidence>
<comment type="similarity">
    <text evidence="1 4">Belongs to the short-chain dehydrogenases/reductases (SDR) family.</text>
</comment>
<evidence type="ECO:0000256" key="1">
    <source>
        <dbReference type="ARBA" id="ARBA00006484"/>
    </source>
</evidence>
<dbReference type="InterPro" id="IPR002347">
    <property type="entry name" value="SDR_fam"/>
</dbReference>
<sequence length="367" mass="40013">MSLIRQSLPTSLLPGCALLAAITPGAVQQAIAALLGRIPGLSSTEALVLSLSSRDRLRTALGALVVFNVVRWLNRILNGLATNSWRLAAPADWNWPNELAVITGGASGIGQATAEKLLAKGLRVAILDVQDITGSTLKEHPRARFYKCDLTKSAEVAAAADAIRKELGNPSVLINNAGICRPCKILDMTEEQLHATFNINTISHWFTVQQFLPWMIQQNKGHVITIASGASFLSVPKGSDYAGSKSSARAFHETLGTELKYFYKAPKVLTTSVHPEFVRTPIIKDFEAHLDQEGTLILNPDVVADKIVARILSRRGARWCFLRIIRSSLVSGDGRVGCRRLCGTRWAHVRRGGRSSLIPVIMLRVEQ</sequence>
<keyword evidence="3" id="KW-0560">Oxidoreductase</keyword>
<dbReference type="SUPFAM" id="SSF51735">
    <property type="entry name" value="NAD(P)-binding Rossmann-fold domains"/>
    <property type="match status" value="1"/>
</dbReference>
<dbReference type="PANTHER" id="PTHR24322:SF736">
    <property type="entry name" value="RETINOL DEHYDROGENASE 10"/>
    <property type="match status" value="1"/>
</dbReference>
<keyword evidence="2" id="KW-0521">NADP</keyword>
<organism evidence="5 6">
    <name type="scientific">Bionectria ochroleuca</name>
    <name type="common">Gliocladium roseum</name>
    <dbReference type="NCBI Taxonomy" id="29856"/>
    <lineage>
        <taxon>Eukaryota</taxon>
        <taxon>Fungi</taxon>
        <taxon>Dikarya</taxon>
        <taxon>Ascomycota</taxon>
        <taxon>Pezizomycotina</taxon>
        <taxon>Sordariomycetes</taxon>
        <taxon>Hypocreomycetidae</taxon>
        <taxon>Hypocreales</taxon>
        <taxon>Bionectriaceae</taxon>
        <taxon>Clonostachys</taxon>
    </lineage>
</organism>
<dbReference type="Gene3D" id="3.40.50.720">
    <property type="entry name" value="NAD(P)-binding Rossmann-like Domain"/>
    <property type="match status" value="1"/>
</dbReference>
<evidence type="ECO:0000313" key="5">
    <source>
        <dbReference type="EMBL" id="KAF9750876.1"/>
    </source>
</evidence>
<dbReference type="InterPro" id="IPR036291">
    <property type="entry name" value="NAD(P)-bd_dom_sf"/>
</dbReference>
<dbReference type="PANTHER" id="PTHR24322">
    <property type="entry name" value="PKSB"/>
    <property type="match status" value="1"/>
</dbReference>
<evidence type="ECO:0000313" key="6">
    <source>
        <dbReference type="Proteomes" id="UP000616885"/>
    </source>
</evidence>
<dbReference type="PRINTS" id="PR00080">
    <property type="entry name" value="SDRFAMILY"/>
</dbReference>
<dbReference type="Pfam" id="PF00106">
    <property type="entry name" value="adh_short"/>
    <property type="match status" value="1"/>
</dbReference>
<protein>
    <submittedName>
        <fullName evidence="5">Uncharacterized protein</fullName>
    </submittedName>
</protein>
<comment type="caution">
    <text evidence="5">The sequence shown here is derived from an EMBL/GenBank/DDBJ whole genome shotgun (WGS) entry which is preliminary data.</text>
</comment>
<dbReference type="EMBL" id="JADCTT010000006">
    <property type="protein sequence ID" value="KAF9750876.1"/>
    <property type="molecule type" value="Genomic_DNA"/>
</dbReference>
<dbReference type="PROSITE" id="PS00061">
    <property type="entry name" value="ADH_SHORT"/>
    <property type="match status" value="1"/>
</dbReference>